<dbReference type="PANTHER" id="PTHR31170:SF17">
    <property type="match status" value="1"/>
</dbReference>
<dbReference type="AlphaFoldDB" id="A0A7J9CVB4"/>
<evidence type="ECO:0000313" key="2">
    <source>
        <dbReference type="Proteomes" id="UP000593579"/>
    </source>
</evidence>
<dbReference type="Proteomes" id="UP000593579">
    <property type="component" value="Unassembled WGS sequence"/>
</dbReference>
<dbReference type="PANTHER" id="PTHR31170">
    <property type="entry name" value="BNAC04G53230D PROTEIN"/>
    <property type="match status" value="1"/>
</dbReference>
<proteinExistence type="predicted"/>
<dbReference type="OrthoDB" id="991765at2759"/>
<organism evidence="1 2">
    <name type="scientific">Gossypium gossypioides</name>
    <name type="common">Mexican cotton</name>
    <name type="synonym">Selera gossypioides</name>
    <dbReference type="NCBI Taxonomy" id="34282"/>
    <lineage>
        <taxon>Eukaryota</taxon>
        <taxon>Viridiplantae</taxon>
        <taxon>Streptophyta</taxon>
        <taxon>Embryophyta</taxon>
        <taxon>Tracheophyta</taxon>
        <taxon>Spermatophyta</taxon>
        <taxon>Magnoliopsida</taxon>
        <taxon>eudicotyledons</taxon>
        <taxon>Gunneridae</taxon>
        <taxon>Pentapetalae</taxon>
        <taxon>rosids</taxon>
        <taxon>malvids</taxon>
        <taxon>Malvales</taxon>
        <taxon>Malvaceae</taxon>
        <taxon>Malvoideae</taxon>
        <taxon>Gossypium</taxon>
    </lineage>
</organism>
<accession>A0A7J9CVB4</accession>
<feature type="non-terminal residue" evidence="1">
    <location>
        <position position="295"/>
    </location>
</feature>
<keyword evidence="2" id="KW-1185">Reference proteome</keyword>
<dbReference type="Pfam" id="PF03140">
    <property type="entry name" value="DUF247"/>
    <property type="match status" value="2"/>
</dbReference>
<comment type="caution">
    <text evidence="1">The sequence shown here is derived from an EMBL/GenBank/DDBJ whole genome shotgun (WGS) entry which is preliminary data.</text>
</comment>
<dbReference type="InterPro" id="IPR004158">
    <property type="entry name" value="DUF247_pln"/>
</dbReference>
<name>A0A7J9CVB4_GOSGO</name>
<evidence type="ECO:0000313" key="1">
    <source>
        <dbReference type="EMBL" id="MBA0752393.1"/>
    </source>
</evidence>
<dbReference type="EMBL" id="JABEZY010000013">
    <property type="protein sequence ID" value="MBA0752393.1"/>
    <property type="molecule type" value="Genomic_DNA"/>
</dbReference>
<gene>
    <name evidence="1" type="ORF">Gogos_001232</name>
</gene>
<sequence>MAPLQVAEVNENRGRIYKVPHRLREVNENAYEPNVVSIGPYHHGKQHLKAMQVIKRSFFLKIAEENNPNVNELARTMRSLEARIRKCYEEAAFYLDSDQLVEMMLLDGCFIVQLIRGIHLAEDIFEVGRIQTDILHDLLLLENQLPFFVLIELYRMMVPIAGGDVHHLARSALSLFGVSPCPLPETDIMHLLDLVHSCEHPSPLGIKQHELFKAKAAVAVAAAAEQNSQRSWKFIRSATELEGAGISFFGKDVQLLCKSGVIDNWLGDDEAVALMFNKLRDSIYMSEDFYYAEIF</sequence>
<protein>
    <submittedName>
        <fullName evidence="1">Uncharacterized protein</fullName>
    </submittedName>
</protein>
<reference evidence="1 2" key="1">
    <citation type="journal article" date="2019" name="Genome Biol. Evol.">
        <title>Insights into the evolution of the New World diploid cottons (Gossypium, subgenus Houzingenia) based on genome sequencing.</title>
        <authorList>
            <person name="Grover C.E."/>
            <person name="Arick M.A. 2nd"/>
            <person name="Thrash A."/>
            <person name="Conover J.L."/>
            <person name="Sanders W.S."/>
            <person name="Peterson D.G."/>
            <person name="Frelichowski J.E."/>
            <person name="Scheffler J.A."/>
            <person name="Scheffler B.E."/>
            <person name="Wendel J.F."/>
        </authorList>
    </citation>
    <scope>NUCLEOTIDE SEQUENCE [LARGE SCALE GENOMIC DNA]</scope>
    <source>
        <strain evidence="1">5</strain>
        <tissue evidence="1">Leaf</tissue>
    </source>
</reference>